<evidence type="ECO:0000256" key="2">
    <source>
        <dbReference type="ARBA" id="ARBA00022555"/>
    </source>
</evidence>
<evidence type="ECO:0000256" key="4">
    <source>
        <dbReference type="ARBA" id="ARBA00022884"/>
    </source>
</evidence>
<comment type="similarity">
    <text evidence="5 7 9">Belongs to the PTH family.</text>
</comment>
<feature type="site" description="Discriminates between blocked and unblocked aminoacyl-tRNA" evidence="7">
    <location>
        <position position="9"/>
    </location>
</feature>
<keyword evidence="3 7" id="KW-0378">Hydrolase</keyword>
<comment type="caution">
    <text evidence="10">The sequence shown here is derived from an EMBL/GenBank/DDBJ whole genome shotgun (WGS) entry which is preliminary data.</text>
</comment>
<evidence type="ECO:0000313" key="10">
    <source>
        <dbReference type="EMBL" id="OGY89678.1"/>
    </source>
</evidence>
<dbReference type="PANTHER" id="PTHR17224">
    <property type="entry name" value="PEPTIDYL-TRNA HYDROLASE"/>
    <property type="match status" value="1"/>
</dbReference>
<dbReference type="GO" id="GO:0006515">
    <property type="term" value="P:protein quality control for misfolded or incompletely synthesized proteins"/>
    <property type="evidence" value="ECO:0007669"/>
    <property type="project" value="UniProtKB-UniRule"/>
</dbReference>
<evidence type="ECO:0000256" key="9">
    <source>
        <dbReference type="RuleBase" id="RU004320"/>
    </source>
</evidence>
<evidence type="ECO:0000256" key="1">
    <source>
        <dbReference type="ARBA" id="ARBA00013260"/>
    </source>
</evidence>
<keyword evidence="2 7" id="KW-0820">tRNA-binding</keyword>
<comment type="function">
    <text evidence="7">Hydrolyzes ribosome-free peptidyl-tRNAs (with 1 or more amino acids incorporated), which drop off the ribosome during protein synthesis, or as a result of ribosome stalling.</text>
</comment>
<comment type="subunit">
    <text evidence="7">Monomer.</text>
</comment>
<dbReference type="HAMAP" id="MF_00083">
    <property type="entry name" value="Pept_tRNA_hydro_bact"/>
    <property type="match status" value="1"/>
</dbReference>
<comment type="catalytic activity">
    <reaction evidence="7 8">
        <text>an N-acyl-L-alpha-aminoacyl-tRNA + H2O = an N-acyl-L-amino acid + a tRNA + H(+)</text>
        <dbReference type="Rhea" id="RHEA:54448"/>
        <dbReference type="Rhea" id="RHEA-COMP:10123"/>
        <dbReference type="Rhea" id="RHEA-COMP:13883"/>
        <dbReference type="ChEBI" id="CHEBI:15377"/>
        <dbReference type="ChEBI" id="CHEBI:15378"/>
        <dbReference type="ChEBI" id="CHEBI:59874"/>
        <dbReference type="ChEBI" id="CHEBI:78442"/>
        <dbReference type="ChEBI" id="CHEBI:138191"/>
        <dbReference type="EC" id="3.1.1.29"/>
    </reaction>
</comment>
<keyword evidence="7" id="KW-0963">Cytoplasm</keyword>
<dbReference type="PROSITE" id="PS01195">
    <property type="entry name" value="PEPT_TRNA_HYDROL_1"/>
    <property type="match status" value="1"/>
</dbReference>
<dbReference type="CDD" id="cd00462">
    <property type="entry name" value="PTH"/>
    <property type="match status" value="1"/>
</dbReference>
<feature type="site" description="Stabilizes the basic form of H active site to accept a proton" evidence="7">
    <location>
        <position position="90"/>
    </location>
</feature>
<dbReference type="InterPro" id="IPR036416">
    <property type="entry name" value="Pept_tRNA_hydro_sf"/>
</dbReference>
<protein>
    <recommendedName>
        <fullName evidence="6 7">Peptidyl-tRNA hydrolase</fullName>
        <shortName evidence="7">Pth</shortName>
        <ecNumber evidence="1 7">3.1.1.29</ecNumber>
    </recommendedName>
</protein>
<evidence type="ECO:0000256" key="3">
    <source>
        <dbReference type="ARBA" id="ARBA00022801"/>
    </source>
</evidence>
<evidence type="ECO:0000256" key="5">
    <source>
        <dbReference type="ARBA" id="ARBA00038063"/>
    </source>
</evidence>
<dbReference type="EC" id="3.1.1.29" evidence="1 7"/>
<evidence type="ECO:0000256" key="6">
    <source>
        <dbReference type="ARBA" id="ARBA00050038"/>
    </source>
</evidence>
<dbReference type="GO" id="GO:0004045">
    <property type="term" value="F:peptidyl-tRNA hydrolase activity"/>
    <property type="evidence" value="ECO:0007669"/>
    <property type="project" value="UniProtKB-UniRule"/>
</dbReference>
<dbReference type="STRING" id="1798550.A2927_02495"/>
<dbReference type="Pfam" id="PF01195">
    <property type="entry name" value="Pept_tRNA_hydro"/>
    <property type="match status" value="1"/>
</dbReference>
<keyword evidence="4 7" id="KW-0694">RNA-binding</keyword>
<dbReference type="NCBIfam" id="TIGR00447">
    <property type="entry name" value="pth"/>
    <property type="match status" value="1"/>
</dbReference>
<evidence type="ECO:0000256" key="8">
    <source>
        <dbReference type="RuleBase" id="RU000673"/>
    </source>
</evidence>
<gene>
    <name evidence="7" type="primary">pth</name>
    <name evidence="10" type="ORF">A2927_02495</name>
</gene>
<feature type="binding site" evidence="7">
    <location>
        <position position="14"/>
    </location>
    <ligand>
        <name>tRNA</name>
        <dbReference type="ChEBI" id="CHEBI:17843"/>
    </ligand>
</feature>
<dbReference type="InterPro" id="IPR018171">
    <property type="entry name" value="Pept_tRNA_hydro_CS"/>
</dbReference>
<proteinExistence type="inferred from homology"/>
<dbReference type="GO" id="GO:0005737">
    <property type="term" value="C:cytoplasm"/>
    <property type="evidence" value="ECO:0007669"/>
    <property type="project" value="UniProtKB-SubCell"/>
</dbReference>
<evidence type="ECO:0000256" key="7">
    <source>
        <dbReference type="HAMAP-Rule" id="MF_00083"/>
    </source>
</evidence>
<organism evidence="10 11">
    <name type="scientific">Candidatus Komeilibacteria bacterium RIFCSPLOWO2_01_FULL_45_10</name>
    <dbReference type="NCBI Taxonomy" id="1798550"/>
    <lineage>
        <taxon>Bacteria</taxon>
        <taxon>Candidatus Komeiliibacteriota</taxon>
    </lineage>
</organism>
<dbReference type="Gene3D" id="3.40.50.1470">
    <property type="entry name" value="Peptidyl-tRNA hydrolase"/>
    <property type="match status" value="1"/>
</dbReference>
<dbReference type="InterPro" id="IPR001328">
    <property type="entry name" value="Pept_tRNA_hydro"/>
</dbReference>
<dbReference type="Proteomes" id="UP000178849">
    <property type="component" value="Unassembled WGS sequence"/>
</dbReference>
<dbReference type="EMBL" id="MHKL01000010">
    <property type="protein sequence ID" value="OGY89678.1"/>
    <property type="molecule type" value="Genomic_DNA"/>
</dbReference>
<evidence type="ECO:0000313" key="11">
    <source>
        <dbReference type="Proteomes" id="UP000178849"/>
    </source>
</evidence>
<dbReference type="GO" id="GO:0072344">
    <property type="term" value="P:rescue of stalled ribosome"/>
    <property type="evidence" value="ECO:0007669"/>
    <property type="project" value="UniProtKB-UniRule"/>
</dbReference>
<dbReference type="AlphaFoldDB" id="A0A1G2BKB3"/>
<comment type="caution">
    <text evidence="7">Lacks conserved residue(s) required for the propagation of feature annotation.</text>
</comment>
<name>A0A1G2BKB3_9BACT</name>
<sequence>MKLIIGLGNPGKEYEKTRHNVGWLVLDALEENDQWQTSKKANAMFIKKAINGVEVELLKPTTYMNESGRAACYAQKKHHLNPADIWVVHDDIDLPLGKIRIGQFNSSAGHKGVQSIIDHLKSADFIRFRIGIKNDVADKQPAEKFVLQKFNLTEKKKINESIKKTTEAIEMLLAEPLEKVMNKFN</sequence>
<comment type="function">
    <text evidence="7">Catalyzes the release of premature peptidyl moieties from peptidyl-tRNA molecules trapped in stalled 50S ribosomal subunits, and thus maintains levels of free tRNAs and 50S ribosomes.</text>
</comment>
<dbReference type="GO" id="GO:0000049">
    <property type="term" value="F:tRNA binding"/>
    <property type="evidence" value="ECO:0007669"/>
    <property type="project" value="UniProtKB-UniRule"/>
</dbReference>
<accession>A0A1G2BKB3</accession>
<dbReference type="FunFam" id="3.40.50.1470:FF:000001">
    <property type="entry name" value="Peptidyl-tRNA hydrolase"/>
    <property type="match status" value="1"/>
</dbReference>
<dbReference type="PANTHER" id="PTHR17224:SF1">
    <property type="entry name" value="PEPTIDYL-TRNA HYDROLASE"/>
    <property type="match status" value="1"/>
</dbReference>
<comment type="subcellular location">
    <subcellularLocation>
        <location evidence="7">Cytoplasm</location>
    </subcellularLocation>
</comment>
<dbReference type="SUPFAM" id="SSF53178">
    <property type="entry name" value="Peptidyl-tRNA hydrolase-like"/>
    <property type="match status" value="1"/>
</dbReference>
<feature type="active site" description="Proton acceptor" evidence="7">
    <location>
        <position position="19"/>
    </location>
</feature>
<feature type="binding site" evidence="7">
    <location>
        <position position="63"/>
    </location>
    <ligand>
        <name>tRNA</name>
        <dbReference type="ChEBI" id="CHEBI:17843"/>
    </ligand>
</feature>
<reference evidence="10 11" key="1">
    <citation type="journal article" date="2016" name="Nat. Commun.">
        <title>Thousands of microbial genomes shed light on interconnected biogeochemical processes in an aquifer system.</title>
        <authorList>
            <person name="Anantharaman K."/>
            <person name="Brown C.T."/>
            <person name="Hug L.A."/>
            <person name="Sharon I."/>
            <person name="Castelle C.J."/>
            <person name="Probst A.J."/>
            <person name="Thomas B.C."/>
            <person name="Singh A."/>
            <person name="Wilkins M.J."/>
            <person name="Karaoz U."/>
            <person name="Brodie E.L."/>
            <person name="Williams K.H."/>
            <person name="Hubbard S.S."/>
            <person name="Banfield J.F."/>
        </authorList>
    </citation>
    <scope>NUCLEOTIDE SEQUENCE [LARGE SCALE GENOMIC DNA]</scope>
</reference>
<feature type="binding site" evidence="7">
    <location>
        <position position="65"/>
    </location>
    <ligand>
        <name>tRNA</name>
        <dbReference type="ChEBI" id="CHEBI:17843"/>
    </ligand>
</feature>